<dbReference type="Proteomes" id="UP000814140">
    <property type="component" value="Unassembled WGS sequence"/>
</dbReference>
<gene>
    <name evidence="1" type="ORF">BV25DRAFT_1922506</name>
</gene>
<sequence length="225" mass="23854">MDVPRLVPGDEPGSFIVYLARPGTFEFALIPSGVVYPGPLRITIVNILVDGSQAKSQHPLFPVEIPLASFDRSSQSSSPVATSQPDMDLEISLHSALFKPLITSPPIAVPASIHSCPVSTPAPALEEDIHPARGRGMDSEHRQNESACSDRQESDTASALVGDAGCSSLNVSPLLAGLQEIFADPVQRDALLSNLAHKSLSPLIDFLGMDMDLEGTSYIEEVEGG</sequence>
<evidence type="ECO:0000313" key="2">
    <source>
        <dbReference type="Proteomes" id="UP000814140"/>
    </source>
</evidence>
<organism evidence="1 2">
    <name type="scientific">Artomyces pyxidatus</name>
    <dbReference type="NCBI Taxonomy" id="48021"/>
    <lineage>
        <taxon>Eukaryota</taxon>
        <taxon>Fungi</taxon>
        <taxon>Dikarya</taxon>
        <taxon>Basidiomycota</taxon>
        <taxon>Agaricomycotina</taxon>
        <taxon>Agaricomycetes</taxon>
        <taxon>Russulales</taxon>
        <taxon>Auriscalpiaceae</taxon>
        <taxon>Artomyces</taxon>
    </lineage>
</organism>
<reference evidence="1" key="1">
    <citation type="submission" date="2021-03" db="EMBL/GenBank/DDBJ databases">
        <authorList>
            <consortium name="DOE Joint Genome Institute"/>
            <person name="Ahrendt S."/>
            <person name="Looney B.P."/>
            <person name="Miyauchi S."/>
            <person name="Morin E."/>
            <person name="Drula E."/>
            <person name="Courty P.E."/>
            <person name="Chicoki N."/>
            <person name="Fauchery L."/>
            <person name="Kohler A."/>
            <person name="Kuo A."/>
            <person name="Labutti K."/>
            <person name="Pangilinan J."/>
            <person name="Lipzen A."/>
            <person name="Riley R."/>
            <person name="Andreopoulos W."/>
            <person name="He G."/>
            <person name="Johnson J."/>
            <person name="Barry K.W."/>
            <person name="Grigoriev I.V."/>
            <person name="Nagy L."/>
            <person name="Hibbett D."/>
            <person name="Henrissat B."/>
            <person name="Matheny P.B."/>
            <person name="Labbe J."/>
            <person name="Martin F."/>
        </authorList>
    </citation>
    <scope>NUCLEOTIDE SEQUENCE</scope>
    <source>
        <strain evidence="1">HHB10654</strain>
    </source>
</reference>
<protein>
    <submittedName>
        <fullName evidence="1">Uncharacterized protein</fullName>
    </submittedName>
</protein>
<evidence type="ECO:0000313" key="1">
    <source>
        <dbReference type="EMBL" id="KAI0054640.1"/>
    </source>
</evidence>
<keyword evidence="2" id="KW-1185">Reference proteome</keyword>
<name>A0ACB8SF56_9AGAM</name>
<reference evidence="1" key="2">
    <citation type="journal article" date="2022" name="New Phytol.">
        <title>Evolutionary transition to the ectomycorrhizal habit in the genomes of a hyperdiverse lineage of mushroom-forming fungi.</title>
        <authorList>
            <person name="Looney B."/>
            <person name="Miyauchi S."/>
            <person name="Morin E."/>
            <person name="Drula E."/>
            <person name="Courty P.E."/>
            <person name="Kohler A."/>
            <person name="Kuo A."/>
            <person name="LaButti K."/>
            <person name="Pangilinan J."/>
            <person name="Lipzen A."/>
            <person name="Riley R."/>
            <person name="Andreopoulos W."/>
            <person name="He G."/>
            <person name="Johnson J."/>
            <person name="Nolan M."/>
            <person name="Tritt A."/>
            <person name="Barry K.W."/>
            <person name="Grigoriev I.V."/>
            <person name="Nagy L.G."/>
            <person name="Hibbett D."/>
            <person name="Henrissat B."/>
            <person name="Matheny P.B."/>
            <person name="Labbe J."/>
            <person name="Martin F.M."/>
        </authorList>
    </citation>
    <scope>NUCLEOTIDE SEQUENCE</scope>
    <source>
        <strain evidence="1">HHB10654</strain>
    </source>
</reference>
<accession>A0ACB8SF56</accession>
<comment type="caution">
    <text evidence="1">The sequence shown here is derived from an EMBL/GenBank/DDBJ whole genome shotgun (WGS) entry which is preliminary data.</text>
</comment>
<proteinExistence type="predicted"/>
<dbReference type="EMBL" id="MU277373">
    <property type="protein sequence ID" value="KAI0054640.1"/>
    <property type="molecule type" value="Genomic_DNA"/>
</dbReference>